<comment type="similarity">
    <text evidence="2">Belongs to the membrane fusion protein (MFP) (TC 8.A.1) family.</text>
</comment>
<dbReference type="PANTHER" id="PTHR30469">
    <property type="entry name" value="MULTIDRUG RESISTANCE PROTEIN MDTA"/>
    <property type="match status" value="1"/>
</dbReference>
<protein>
    <submittedName>
        <fullName evidence="8">Uncharacterized protein</fullName>
    </submittedName>
</protein>
<gene>
    <name evidence="8" type="ORF">A4S15_09895</name>
</gene>
<evidence type="ECO:0000259" key="5">
    <source>
        <dbReference type="Pfam" id="PF25917"/>
    </source>
</evidence>
<proteinExistence type="inferred from homology"/>
<dbReference type="STRING" id="1827387.A4S15_09895"/>
<feature type="coiled-coil region" evidence="4">
    <location>
        <begin position="122"/>
        <end position="149"/>
    </location>
</feature>
<dbReference type="EMBL" id="LWDL01000017">
    <property type="protein sequence ID" value="OQW51783.1"/>
    <property type="molecule type" value="Genomic_DNA"/>
</dbReference>
<feature type="domain" description="Multidrug resistance protein MdtA-like C-terminal permuted SH3" evidence="7">
    <location>
        <begin position="318"/>
        <end position="377"/>
    </location>
</feature>
<name>A0A1W9HWJ9_9HYPH</name>
<evidence type="ECO:0000256" key="2">
    <source>
        <dbReference type="ARBA" id="ARBA00009477"/>
    </source>
</evidence>
<dbReference type="Gene3D" id="1.10.287.470">
    <property type="entry name" value="Helix hairpin bin"/>
    <property type="match status" value="1"/>
</dbReference>
<comment type="subcellular location">
    <subcellularLocation>
        <location evidence="1">Cell membrane</location>
    </subcellularLocation>
</comment>
<dbReference type="Gene3D" id="2.40.30.170">
    <property type="match status" value="1"/>
</dbReference>
<dbReference type="Pfam" id="PF25917">
    <property type="entry name" value="BSH_RND"/>
    <property type="match status" value="1"/>
</dbReference>
<dbReference type="InterPro" id="IPR006143">
    <property type="entry name" value="RND_pump_MFP"/>
</dbReference>
<dbReference type="SUPFAM" id="SSF111369">
    <property type="entry name" value="HlyD-like secretion proteins"/>
    <property type="match status" value="1"/>
</dbReference>
<keyword evidence="3" id="KW-0813">Transport</keyword>
<dbReference type="GO" id="GO:1990281">
    <property type="term" value="C:efflux pump complex"/>
    <property type="evidence" value="ECO:0007669"/>
    <property type="project" value="TreeGrafter"/>
</dbReference>
<dbReference type="Gene3D" id="2.40.50.100">
    <property type="match status" value="1"/>
</dbReference>
<evidence type="ECO:0000256" key="1">
    <source>
        <dbReference type="ARBA" id="ARBA00004236"/>
    </source>
</evidence>
<feature type="domain" description="Multidrug resistance protein MdtA-like beta-barrel" evidence="6">
    <location>
        <begin position="235"/>
        <end position="312"/>
    </location>
</feature>
<keyword evidence="4" id="KW-0175">Coiled coil</keyword>
<evidence type="ECO:0000256" key="4">
    <source>
        <dbReference type="SAM" id="Coils"/>
    </source>
</evidence>
<evidence type="ECO:0000313" key="9">
    <source>
        <dbReference type="Proteomes" id="UP000192872"/>
    </source>
</evidence>
<evidence type="ECO:0000313" key="8">
    <source>
        <dbReference type="EMBL" id="OQW51783.1"/>
    </source>
</evidence>
<accession>A0A1W9HWJ9</accession>
<dbReference type="RefSeq" id="WP_376802908.1">
    <property type="nucleotide sequence ID" value="NZ_DBNB01000034.1"/>
</dbReference>
<sequence>MKRFLTRFFLLFLAVAGGLWLLREPLSGPLNSHAPALAGWLGLAPHSAAKAAAAPARNVPAIPVVVAEATRRDVPNAFDAVGTVQAIASMSIRPRIDSQIVEVHVSEGANVKDGDLLFSLDARTLKAQIAQVEAQISRDRAQLEQARRDLVRFEGLVAQKITTEVTRDNQMTAVKVAEATLSADLANRDNLVTQLSFTEIRSPVNGRLGSLPAKAGSIVRQADTASLATINQLDPIFVVFALPQARLGELQSAMHSGSSTVEVKTSRGIVRGEIAFIENTVDTTTGTINVKARMNNSSEALWPGSFVPVRIVLSMQADAISVPAAAVQLGQKSPYVFVVDQDNKARVRPVNVARTVDGVSVIAAGVAAGDRVVVDGTLRLVDGAAVLLKDARTADDARPPGSKKPAS</sequence>
<dbReference type="Pfam" id="PF25944">
    <property type="entry name" value="Beta-barrel_RND"/>
    <property type="match status" value="1"/>
</dbReference>
<dbReference type="InterPro" id="IPR058625">
    <property type="entry name" value="MdtA-like_BSH"/>
</dbReference>
<dbReference type="InterPro" id="IPR058627">
    <property type="entry name" value="MdtA-like_C"/>
</dbReference>
<dbReference type="InterPro" id="IPR058626">
    <property type="entry name" value="MdtA-like_b-barrel"/>
</dbReference>
<dbReference type="NCBIfam" id="TIGR01730">
    <property type="entry name" value="RND_mfp"/>
    <property type="match status" value="1"/>
</dbReference>
<dbReference type="PANTHER" id="PTHR30469:SF36">
    <property type="entry name" value="BLL3903 PROTEIN"/>
    <property type="match status" value="1"/>
</dbReference>
<feature type="domain" description="Multidrug resistance protein MdtA-like barrel-sandwich hybrid" evidence="5">
    <location>
        <begin position="90"/>
        <end position="230"/>
    </location>
</feature>
<dbReference type="Proteomes" id="UP000192872">
    <property type="component" value="Unassembled WGS sequence"/>
</dbReference>
<evidence type="ECO:0000259" key="6">
    <source>
        <dbReference type="Pfam" id="PF25944"/>
    </source>
</evidence>
<dbReference type="Pfam" id="PF25967">
    <property type="entry name" value="RND-MFP_C"/>
    <property type="match status" value="1"/>
</dbReference>
<reference evidence="8 9" key="1">
    <citation type="journal article" date="2017" name="Water Res.">
        <title>Comammox in drinking water systems.</title>
        <authorList>
            <person name="Wang Y."/>
            <person name="Ma L."/>
            <person name="Mao Y."/>
            <person name="Jiang X."/>
            <person name="Xia Y."/>
            <person name="Yu K."/>
            <person name="Li B."/>
            <person name="Zhang T."/>
        </authorList>
    </citation>
    <scope>NUCLEOTIDE SEQUENCE [LARGE SCALE GENOMIC DNA]</scope>
    <source>
        <strain evidence="8">SG_bin8</strain>
    </source>
</reference>
<evidence type="ECO:0000259" key="7">
    <source>
        <dbReference type="Pfam" id="PF25967"/>
    </source>
</evidence>
<comment type="caution">
    <text evidence="8">The sequence shown here is derived from an EMBL/GenBank/DDBJ whole genome shotgun (WGS) entry which is preliminary data.</text>
</comment>
<dbReference type="Gene3D" id="2.40.420.20">
    <property type="match status" value="1"/>
</dbReference>
<dbReference type="GO" id="GO:0015562">
    <property type="term" value="F:efflux transmembrane transporter activity"/>
    <property type="evidence" value="ECO:0007669"/>
    <property type="project" value="TreeGrafter"/>
</dbReference>
<dbReference type="AlphaFoldDB" id="A0A1W9HWJ9"/>
<organism evidence="8 9">
    <name type="scientific">Candidatus Raskinella chloraquaticus</name>
    <dbReference type="NCBI Taxonomy" id="1951219"/>
    <lineage>
        <taxon>Bacteria</taxon>
        <taxon>Pseudomonadati</taxon>
        <taxon>Pseudomonadota</taxon>
        <taxon>Alphaproteobacteria</taxon>
        <taxon>Hyphomicrobiales</taxon>
        <taxon>Phreatobacteraceae</taxon>
        <taxon>Candidatus Raskinella</taxon>
    </lineage>
</organism>
<evidence type="ECO:0000256" key="3">
    <source>
        <dbReference type="ARBA" id="ARBA00022448"/>
    </source>
</evidence>